<reference evidence="2 3" key="1">
    <citation type="submission" date="2017-05" db="EMBL/GenBank/DDBJ databases">
        <title>Vagococcus spp. assemblies.</title>
        <authorList>
            <person name="Gulvik C.A."/>
        </authorList>
    </citation>
    <scope>NUCLEOTIDE SEQUENCE [LARGE SCALE GENOMIC DNA]</scope>
    <source>
        <strain evidence="2 3">LMG 24798</strain>
    </source>
</reference>
<comment type="caution">
    <text evidence="2">The sequence shown here is derived from an EMBL/GenBank/DDBJ whole genome shotgun (WGS) entry which is preliminary data.</text>
</comment>
<feature type="transmembrane region" description="Helical" evidence="1">
    <location>
        <begin position="20"/>
        <end position="40"/>
    </location>
</feature>
<feature type="transmembrane region" description="Helical" evidence="1">
    <location>
        <begin position="216"/>
        <end position="238"/>
    </location>
</feature>
<feature type="transmembrane region" description="Helical" evidence="1">
    <location>
        <begin position="55"/>
        <end position="80"/>
    </location>
</feature>
<feature type="transmembrane region" description="Helical" evidence="1">
    <location>
        <begin position="101"/>
        <end position="129"/>
    </location>
</feature>
<protein>
    <submittedName>
        <fullName evidence="2">Uncharacterized protein</fullName>
    </submittedName>
</protein>
<dbReference type="EMBL" id="NGKC01000017">
    <property type="protein sequence ID" value="RSU09632.1"/>
    <property type="molecule type" value="Genomic_DNA"/>
</dbReference>
<keyword evidence="1" id="KW-0472">Membrane</keyword>
<dbReference type="Proteomes" id="UP000286773">
    <property type="component" value="Unassembled WGS sequence"/>
</dbReference>
<dbReference type="AlphaFoldDB" id="A0A430ANE0"/>
<evidence type="ECO:0000256" key="1">
    <source>
        <dbReference type="SAM" id="Phobius"/>
    </source>
</evidence>
<sequence length="246" mass="27745">MTGKLIFKMEIFKYLRDRKYLISAGVIGCLNIIACVYFLFAADRVNGSVSVLEDVMTFITLMTVVANLVFMFLYPFHLMAMDYKNNVMALMIASGVERTKLFFCKIGAALLWTIALVIAMNLVPLLLIFTEVGLVAVSDFFGNFSNMLIMADLSLWEMLLFYFVGYLNTLVMISTATIITKGSNMTFFLFLGFQFVNGVVSNLFLTVPVMLHFSVIGMKILTFMLTLLMMSVFILIALNTLKKQNL</sequence>
<dbReference type="RefSeq" id="WP_126814696.1">
    <property type="nucleotide sequence ID" value="NZ_NGKC01000017.1"/>
</dbReference>
<keyword evidence="3" id="KW-1185">Reference proteome</keyword>
<gene>
    <name evidence="2" type="ORF">CBF27_12140</name>
</gene>
<feature type="transmembrane region" description="Helical" evidence="1">
    <location>
        <begin position="159"/>
        <end position="180"/>
    </location>
</feature>
<evidence type="ECO:0000313" key="3">
    <source>
        <dbReference type="Proteomes" id="UP000286773"/>
    </source>
</evidence>
<keyword evidence="1" id="KW-0812">Transmembrane</keyword>
<feature type="transmembrane region" description="Helical" evidence="1">
    <location>
        <begin position="187"/>
        <end position="210"/>
    </location>
</feature>
<dbReference type="OrthoDB" id="2242834at2"/>
<name>A0A430ANE0_9ENTE</name>
<keyword evidence="1" id="KW-1133">Transmembrane helix</keyword>
<evidence type="ECO:0000313" key="2">
    <source>
        <dbReference type="EMBL" id="RSU09632.1"/>
    </source>
</evidence>
<accession>A0A430ANE0</accession>
<organism evidence="2 3">
    <name type="scientific">Vagococcus acidifermentans</name>
    <dbReference type="NCBI Taxonomy" id="564710"/>
    <lineage>
        <taxon>Bacteria</taxon>
        <taxon>Bacillati</taxon>
        <taxon>Bacillota</taxon>
        <taxon>Bacilli</taxon>
        <taxon>Lactobacillales</taxon>
        <taxon>Enterococcaceae</taxon>
        <taxon>Vagococcus</taxon>
    </lineage>
</organism>
<proteinExistence type="predicted"/>